<sequence>MVNFRMSTSGQARPPKKDRREDARETARLMRAEQVKRDQRRRLFLRGGIGIGLLAVVAIVAVVIVNNVTAPAAASPANMASDGILLGSDGTTVSAAATAALEADADPIATDQSALVETANIVMYIDYLCPICGDFEATNGEQITEWVTAGNATVEVHPISILDRLSSGTEYATRAANAAACVANYAPDNFLDFNAAMFADQPAEDTTGLTNAELTSLVEGSGVTSSEVASCIADQTYSDWVDASTQRALEGPIPNSDIDAIEGTPTVLVNGVKYSGSNSDAATFEAFVTEQASADAESGE</sequence>
<dbReference type="SUPFAM" id="SSF52833">
    <property type="entry name" value="Thioredoxin-like"/>
    <property type="match status" value="1"/>
</dbReference>
<keyword evidence="6" id="KW-1185">Reference proteome</keyword>
<dbReference type="Gene3D" id="3.40.30.10">
    <property type="entry name" value="Glutaredoxin"/>
    <property type="match status" value="1"/>
</dbReference>
<dbReference type="CDD" id="cd02972">
    <property type="entry name" value="DsbA_family"/>
    <property type="match status" value="1"/>
</dbReference>
<name>A0A1I2YJ51_9MICO</name>
<feature type="domain" description="Thioredoxin-like fold" evidence="3">
    <location>
        <begin position="120"/>
        <end position="281"/>
    </location>
</feature>
<evidence type="ECO:0000259" key="3">
    <source>
        <dbReference type="Pfam" id="PF13462"/>
    </source>
</evidence>
<evidence type="ECO:0000256" key="1">
    <source>
        <dbReference type="SAM" id="MobiDB-lite"/>
    </source>
</evidence>
<keyword evidence="2" id="KW-0812">Transmembrane</keyword>
<evidence type="ECO:0000313" key="5">
    <source>
        <dbReference type="EMBL" id="TFB85985.1"/>
    </source>
</evidence>
<reference evidence="5 7" key="2">
    <citation type="submission" date="2019-03" db="EMBL/GenBank/DDBJ databases">
        <title>Genomics of glacier-inhabiting Cryobacterium strains.</title>
        <authorList>
            <person name="Liu Q."/>
            <person name="Xin Y.-H."/>
        </authorList>
    </citation>
    <scope>NUCLEOTIDE SEQUENCE [LARGE SCALE GENOMIC DNA]</scope>
    <source>
        <strain evidence="5 7">Hh34</strain>
    </source>
</reference>
<feature type="transmembrane region" description="Helical" evidence="2">
    <location>
        <begin position="43"/>
        <end position="65"/>
    </location>
</feature>
<evidence type="ECO:0000313" key="6">
    <source>
        <dbReference type="Proteomes" id="UP000199681"/>
    </source>
</evidence>
<dbReference type="Proteomes" id="UP000297963">
    <property type="component" value="Unassembled WGS sequence"/>
</dbReference>
<proteinExistence type="predicted"/>
<dbReference type="EMBL" id="FOPW01000002">
    <property type="protein sequence ID" value="SFH25590.1"/>
    <property type="molecule type" value="Genomic_DNA"/>
</dbReference>
<evidence type="ECO:0000313" key="4">
    <source>
        <dbReference type="EMBL" id="SFH25590.1"/>
    </source>
</evidence>
<dbReference type="AlphaFoldDB" id="A0A1I2YJ51"/>
<accession>A0A1I2YJ51</accession>
<evidence type="ECO:0000256" key="2">
    <source>
        <dbReference type="SAM" id="Phobius"/>
    </source>
</evidence>
<evidence type="ECO:0000313" key="7">
    <source>
        <dbReference type="Proteomes" id="UP000297963"/>
    </source>
</evidence>
<feature type="compositionally biased region" description="Polar residues" evidence="1">
    <location>
        <begin position="1"/>
        <end position="11"/>
    </location>
</feature>
<dbReference type="InterPro" id="IPR012336">
    <property type="entry name" value="Thioredoxin-like_fold"/>
</dbReference>
<dbReference type="Proteomes" id="UP000199681">
    <property type="component" value="Unassembled WGS sequence"/>
</dbReference>
<keyword evidence="2" id="KW-0472">Membrane</keyword>
<dbReference type="InterPro" id="IPR036249">
    <property type="entry name" value="Thioredoxin-like_sf"/>
</dbReference>
<dbReference type="GO" id="GO:0016853">
    <property type="term" value="F:isomerase activity"/>
    <property type="evidence" value="ECO:0007669"/>
    <property type="project" value="UniProtKB-KW"/>
</dbReference>
<organism evidence="5 7">
    <name type="scientific">Cryobacterium levicorallinum</name>
    <dbReference type="NCBI Taxonomy" id="995038"/>
    <lineage>
        <taxon>Bacteria</taxon>
        <taxon>Bacillati</taxon>
        <taxon>Actinomycetota</taxon>
        <taxon>Actinomycetes</taxon>
        <taxon>Micrococcales</taxon>
        <taxon>Microbacteriaceae</taxon>
        <taxon>Cryobacterium</taxon>
    </lineage>
</organism>
<comment type="caution">
    <text evidence="5">The sequence shown here is derived from an EMBL/GenBank/DDBJ whole genome shotgun (WGS) entry which is preliminary data.</text>
</comment>
<reference evidence="4 6" key="1">
    <citation type="submission" date="2016-10" db="EMBL/GenBank/DDBJ databases">
        <authorList>
            <person name="Varghese N."/>
            <person name="Submissions S."/>
        </authorList>
    </citation>
    <scope>NUCLEOTIDE SEQUENCE [LARGE SCALE GENOMIC DNA]</scope>
    <source>
        <strain evidence="4 6">GMCC 1.11211</strain>
    </source>
</reference>
<gene>
    <name evidence="5" type="ORF">E3O11_05640</name>
    <name evidence="4" type="ORF">SAMN05216274_102113</name>
</gene>
<dbReference type="STRING" id="995038.SAMN05216274_102113"/>
<dbReference type="Pfam" id="PF13462">
    <property type="entry name" value="Thioredoxin_4"/>
    <property type="match status" value="1"/>
</dbReference>
<feature type="region of interest" description="Disordered" evidence="1">
    <location>
        <begin position="1"/>
        <end position="23"/>
    </location>
</feature>
<keyword evidence="4" id="KW-0413">Isomerase</keyword>
<keyword evidence="2" id="KW-1133">Transmembrane helix</keyword>
<dbReference type="EMBL" id="SOFE01000011">
    <property type="protein sequence ID" value="TFB85985.1"/>
    <property type="molecule type" value="Genomic_DNA"/>
</dbReference>
<protein>
    <submittedName>
        <fullName evidence="4">Protein-disulfide isomerase</fullName>
    </submittedName>
</protein>